<dbReference type="SUPFAM" id="SSF52540">
    <property type="entry name" value="P-loop containing nucleoside triphosphate hydrolases"/>
    <property type="match status" value="1"/>
</dbReference>
<evidence type="ECO:0000313" key="1">
    <source>
        <dbReference type="EMBL" id="SDH20659.1"/>
    </source>
</evidence>
<accession>A0A1G8AIE1</accession>
<proteinExistence type="predicted"/>
<dbReference type="Gene3D" id="3.40.50.300">
    <property type="entry name" value="P-loop containing nucleotide triphosphate hydrolases"/>
    <property type="match status" value="1"/>
</dbReference>
<dbReference type="STRING" id="504805.SAMN05421505_112173"/>
<reference evidence="1 2" key="1">
    <citation type="submission" date="2016-10" db="EMBL/GenBank/DDBJ databases">
        <authorList>
            <person name="de Groot N.N."/>
        </authorList>
    </citation>
    <scope>NUCLEOTIDE SEQUENCE [LARGE SCALE GENOMIC DNA]</scope>
    <source>
        <strain evidence="1 2">CPCC 201354</strain>
    </source>
</reference>
<dbReference type="AlphaFoldDB" id="A0A1G8AIE1"/>
<dbReference type="Proteomes" id="UP000198923">
    <property type="component" value="Unassembled WGS sequence"/>
</dbReference>
<evidence type="ECO:0000313" key="2">
    <source>
        <dbReference type="Proteomes" id="UP000198923"/>
    </source>
</evidence>
<dbReference type="EMBL" id="FNCN01000012">
    <property type="protein sequence ID" value="SDH20659.1"/>
    <property type="molecule type" value="Genomic_DNA"/>
</dbReference>
<keyword evidence="2" id="KW-1185">Reference proteome</keyword>
<organism evidence="1 2">
    <name type="scientific">Sinosporangium album</name>
    <dbReference type="NCBI Taxonomy" id="504805"/>
    <lineage>
        <taxon>Bacteria</taxon>
        <taxon>Bacillati</taxon>
        <taxon>Actinomycetota</taxon>
        <taxon>Actinomycetes</taxon>
        <taxon>Streptosporangiales</taxon>
        <taxon>Streptosporangiaceae</taxon>
        <taxon>Sinosporangium</taxon>
    </lineage>
</organism>
<dbReference type="InterPro" id="IPR027417">
    <property type="entry name" value="P-loop_NTPase"/>
</dbReference>
<gene>
    <name evidence="1" type="ORF">SAMN05421505_112173</name>
</gene>
<dbReference type="RefSeq" id="WP_245691084.1">
    <property type="nucleotide sequence ID" value="NZ_FNCN01000012.1"/>
</dbReference>
<name>A0A1G8AIE1_9ACTN</name>
<evidence type="ECO:0008006" key="3">
    <source>
        <dbReference type="Google" id="ProtNLM"/>
    </source>
</evidence>
<sequence length="315" mass="33864">MLVTSVSSSARVIFLGGLGRSGTTLLERLLGEVPGVTALGEVVHLWARGVVADESCGCGEPFSRCPFWKDVGDRAFGGWPPELAAHVAALRDRVDRTRRIPALARAVRTRPPAGGLADYTWVYRRLYDAASAASGGSVVIDSSKHASLAYCLAAGGLDVHVVQVVRDPRAVAHSWHRRVARPEDGTPMMRWAPARTSLHWAAQNLSLELLARCGVPVTRVRYEDLVEAPREAVGGLAATLGLPTGPGSLDFIGDGRARLSVAHTASGNPMRFAVGPLPLTPDDRWRTSLVRRHRRTVTALTWPLMARYGYGEGAA</sequence>
<protein>
    <recommendedName>
        <fullName evidence="3">Sulfotransferase family protein</fullName>
    </recommendedName>
</protein>